<evidence type="ECO:0000313" key="3">
    <source>
        <dbReference type="Proteomes" id="UP000186631"/>
    </source>
</evidence>
<accession>A0A1Q6IKR5</accession>
<keyword evidence="1" id="KW-0175">Coiled coil</keyword>
<dbReference type="AlphaFoldDB" id="A0A1Q6IKR5"/>
<gene>
    <name evidence="2" type="ORF">BHV80_20255</name>
</gene>
<evidence type="ECO:0000256" key="1">
    <source>
        <dbReference type="SAM" id="Coils"/>
    </source>
</evidence>
<protein>
    <submittedName>
        <fullName evidence="2">Uncharacterized protein</fullName>
    </submittedName>
</protein>
<name>A0A1Q6IKR5_PHOVU</name>
<evidence type="ECO:0000313" key="2">
    <source>
        <dbReference type="EMBL" id="OKZ41445.1"/>
    </source>
</evidence>
<dbReference type="RefSeq" id="WP_176800482.1">
    <property type="nucleotide sequence ID" value="NZ_JAHOBM010000129.1"/>
</dbReference>
<dbReference type="EMBL" id="MNQV01000310">
    <property type="protein sequence ID" value="OKZ41445.1"/>
    <property type="molecule type" value="Genomic_DNA"/>
</dbReference>
<sequence length="149" mass="17631">MKELTALQWAKEGYVLNPDAVGEERWTNCVHVKKAIYYSEHEVHEDKEAANAIIKAKQKEYNKASKERENKYKKAMAFRENMKTEWQWLQEGRIPNPNARWEYGETLNNTFNVCSYGSSYCYCNKDETYEASSSEELQMAIKEYNKKFI</sequence>
<feature type="coiled-coil region" evidence="1">
    <location>
        <begin position="47"/>
        <end position="74"/>
    </location>
</feature>
<comment type="caution">
    <text evidence="2">The sequence shown here is derived from an EMBL/GenBank/DDBJ whole genome shotgun (WGS) entry which is preliminary data.</text>
</comment>
<reference evidence="2 3" key="1">
    <citation type="journal article" date="2016" name="Nat. Biotechnol.">
        <title>Measurement of bacterial replication rates in microbial communities.</title>
        <authorList>
            <person name="Brown C.T."/>
            <person name="Olm M.R."/>
            <person name="Thomas B.C."/>
            <person name="Banfield J.F."/>
        </authorList>
    </citation>
    <scope>NUCLEOTIDE SEQUENCE [LARGE SCALE GENOMIC DNA]</scope>
    <source>
        <strain evidence="2">42_262</strain>
    </source>
</reference>
<dbReference type="Proteomes" id="UP000186631">
    <property type="component" value="Unassembled WGS sequence"/>
</dbReference>
<organism evidence="2 3">
    <name type="scientific">Phocaeicola vulgatus</name>
    <name type="common">Bacteroides vulgatus</name>
    <dbReference type="NCBI Taxonomy" id="821"/>
    <lineage>
        <taxon>Bacteria</taxon>
        <taxon>Pseudomonadati</taxon>
        <taxon>Bacteroidota</taxon>
        <taxon>Bacteroidia</taxon>
        <taxon>Bacteroidales</taxon>
        <taxon>Bacteroidaceae</taxon>
        <taxon>Phocaeicola</taxon>
    </lineage>
</organism>
<proteinExistence type="predicted"/>